<keyword evidence="1" id="KW-1133">Transmembrane helix</keyword>
<sequence length="170" mass="19861">MSEISESTELIEDEKSDILKKNVMGKSKNWDNEAYLVSVILLFFLSCVIQTFFAVVDMFRHVELIHNTNFIGFVLMYFEVLNICIAFAILFYLYKVFTTDPNAEHYFDAFKFMLLSMPIWFLIHIFANGFGALVLWKISNLKRGYYGDDMYLVIYGGEESSTKKMEINNL</sequence>
<keyword evidence="3" id="KW-1185">Reference proteome</keyword>
<feature type="transmembrane region" description="Helical" evidence="1">
    <location>
        <begin position="114"/>
        <end position="136"/>
    </location>
</feature>
<proteinExistence type="predicted"/>
<dbReference type="AlphaFoldDB" id="A0A2G5TSI0"/>
<evidence type="ECO:0000313" key="2">
    <source>
        <dbReference type="EMBL" id="PIC30265.1"/>
    </source>
</evidence>
<comment type="caution">
    <text evidence="2">The sequence shown here is derived from an EMBL/GenBank/DDBJ whole genome shotgun (WGS) entry which is preliminary data.</text>
</comment>
<name>A0A2G5TSI0_9PELO</name>
<feature type="transmembrane region" description="Helical" evidence="1">
    <location>
        <begin position="34"/>
        <end position="56"/>
    </location>
</feature>
<gene>
    <name evidence="2" type="primary">Cnig_chr_V.g21566</name>
    <name evidence="2" type="ORF">B9Z55_021566</name>
</gene>
<protein>
    <submittedName>
        <fullName evidence="2">Uncharacterized protein</fullName>
    </submittedName>
</protein>
<feature type="transmembrane region" description="Helical" evidence="1">
    <location>
        <begin position="68"/>
        <end position="94"/>
    </location>
</feature>
<keyword evidence="1" id="KW-0812">Transmembrane</keyword>
<dbReference type="EMBL" id="PDUG01000005">
    <property type="protein sequence ID" value="PIC30265.1"/>
    <property type="molecule type" value="Genomic_DNA"/>
</dbReference>
<keyword evidence="1" id="KW-0472">Membrane</keyword>
<evidence type="ECO:0000313" key="3">
    <source>
        <dbReference type="Proteomes" id="UP000230233"/>
    </source>
</evidence>
<evidence type="ECO:0000256" key="1">
    <source>
        <dbReference type="SAM" id="Phobius"/>
    </source>
</evidence>
<organism evidence="2 3">
    <name type="scientific">Caenorhabditis nigoni</name>
    <dbReference type="NCBI Taxonomy" id="1611254"/>
    <lineage>
        <taxon>Eukaryota</taxon>
        <taxon>Metazoa</taxon>
        <taxon>Ecdysozoa</taxon>
        <taxon>Nematoda</taxon>
        <taxon>Chromadorea</taxon>
        <taxon>Rhabditida</taxon>
        <taxon>Rhabditina</taxon>
        <taxon>Rhabditomorpha</taxon>
        <taxon>Rhabditoidea</taxon>
        <taxon>Rhabditidae</taxon>
        <taxon>Peloderinae</taxon>
        <taxon>Caenorhabditis</taxon>
    </lineage>
</organism>
<accession>A0A2G5TSI0</accession>
<dbReference type="Proteomes" id="UP000230233">
    <property type="component" value="Chromosome V"/>
</dbReference>
<reference evidence="3" key="1">
    <citation type="submission" date="2017-10" db="EMBL/GenBank/DDBJ databases">
        <title>Rapid genome shrinkage in a self-fertile nematode reveals novel sperm competition proteins.</title>
        <authorList>
            <person name="Yin D."/>
            <person name="Schwarz E.M."/>
            <person name="Thomas C.G."/>
            <person name="Felde R.L."/>
            <person name="Korf I.F."/>
            <person name="Cutter A.D."/>
            <person name="Schartner C.M."/>
            <person name="Ralston E.J."/>
            <person name="Meyer B.J."/>
            <person name="Haag E.S."/>
        </authorList>
    </citation>
    <scope>NUCLEOTIDE SEQUENCE [LARGE SCALE GENOMIC DNA]</scope>
    <source>
        <strain evidence="3">JU1422</strain>
    </source>
</reference>